<name>A0A0K2UQ73_LEPSM</name>
<protein>
    <submittedName>
        <fullName evidence="1">Uncharacterized protein</fullName>
    </submittedName>
</protein>
<dbReference type="EMBL" id="HACA01022656">
    <property type="protein sequence ID" value="CDW40017.1"/>
    <property type="molecule type" value="Transcribed_RNA"/>
</dbReference>
<sequence length="92" mass="11428">MVCMETMMQSIKQKMFYSHHRRRYFHAINRKWRHLRHGAIPSKFFYSEEAKPRKTLQSMKLRDQSLLSSDEVSVSNYEDFFSRRSWRYFILK</sequence>
<evidence type="ECO:0000313" key="1">
    <source>
        <dbReference type="EMBL" id="CDW40017.1"/>
    </source>
</evidence>
<dbReference type="AlphaFoldDB" id="A0A0K2UQ73"/>
<organism evidence="1">
    <name type="scientific">Lepeophtheirus salmonis</name>
    <name type="common">Salmon louse</name>
    <name type="synonym">Caligus salmonis</name>
    <dbReference type="NCBI Taxonomy" id="72036"/>
    <lineage>
        <taxon>Eukaryota</taxon>
        <taxon>Metazoa</taxon>
        <taxon>Ecdysozoa</taxon>
        <taxon>Arthropoda</taxon>
        <taxon>Crustacea</taxon>
        <taxon>Multicrustacea</taxon>
        <taxon>Hexanauplia</taxon>
        <taxon>Copepoda</taxon>
        <taxon>Siphonostomatoida</taxon>
        <taxon>Caligidae</taxon>
        <taxon>Lepeophtheirus</taxon>
    </lineage>
</organism>
<reference evidence="1" key="1">
    <citation type="submission" date="2014-05" db="EMBL/GenBank/DDBJ databases">
        <authorList>
            <person name="Chronopoulou M."/>
        </authorList>
    </citation>
    <scope>NUCLEOTIDE SEQUENCE</scope>
    <source>
        <tissue evidence="1">Whole organism</tissue>
    </source>
</reference>
<accession>A0A0K2UQ73</accession>
<proteinExistence type="predicted"/>